<dbReference type="PROSITE" id="PS50172">
    <property type="entry name" value="BRCT"/>
    <property type="match status" value="1"/>
</dbReference>
<proteinExistence type="predicted"/>
<dbReference type="OrthoDB" id="2552742at2759"/>
<dbReference type="HOGENOM" id="CLU_410554_0_0_1"/>
<feature type="domain" description="BRCT" evidence="2">
    <location>
        <begin position="1"/>
        <end position="74"/>
    </location>
</feature>
<feature type="compositionally biased region" description="Polar residues" evidence="1">
    <location>
        <begin position="257"/>
        <end position="269"/>
    </location>
</feature>
<dbReference type="eggNOG" id="ENOG502QQE7">
    <property type="taxonomic scope" value="Eukaryota"/>
</dbReference>
<organism evidence="3 4">
    <name type="scientific">Kalmanozyma brasiliensis (strain GHG001)</name>
    <name type="common">Yeast</name>
    <name type="synonym">Pseudozyma brasiliensis</name>
    <dbReference type="NCBI Taxonomy" id="1365824"/>
    <lineage>
        <taxon>Eukaryota</taxon>
        <taxon>Fungi</taxon>
        <taxon>Dikarya</taxon>
        <taxon>Basidiomycota</taxon>
        <taxon>Ustilaginomycotina</taxon>
        <taxon>Ustilaginomycetes</taxon>
        <taxon>Ustilaginales</taxon>
        <taxon>Ustilaginaceae</taxon>
        <taxon>Kalmanozyma</taxon>
    </lineage>
</organism>
<feature type="compositionally biased region" description="Acidic residues" evidence="1">
    <location>
        <begin position="521"/>
        <end position="536"/>
    </location>
</feature>
<keyword evidence="4" id="KW-1185">Reference proteome</keyword>
<evidence type="ECO:0000313" key="3">
    <source>
        <dbReference type="EMBL" id="EST08913.1"/>
    </source>
</evidence>
<accession>V5EYN6</accession>
<dbReference type="Proteomes" id="UP000019377">
    <property type="component" value="Unassembled WGS sequence"/>
</dbReference>
<feature type="compositionally biased region" description="Basic and acidic residues" evidence="1">
    <location>
        <begin position="387"/>
        <end position="402"/>
    </location>
</feature>
<name>V5EYN6_KALBG</name>
<feature type="compositionally biased region" description="Acidic residues" evidence="1">
    <location>
        <begin position="342"/>
        <end position="359"/>
    </location>
</feature>
<feature type="region of interest" description="Disordered" evidence="1">
    <location>
        <begin position="476"/>
        <end position="503"/>
    </location>
</feature>
<evidence type="ECO:0000313" key="4">
    <source>
        <dbReference type="Proteomes" id="UP000019377"/>
    </source>
</evidence>
<feature type="region of interest" description="Disordered" evidence="1">
    <location>
        <begin position="518"/>
        <end position="539"/>
    </location>
</feature>
<reference evidence="4" key="1">
    <citation type="journal article" date="2013" name="Genome Announc.">
        <title>Draft genome sequence of Pseudozyma brasiliensis sp. nov. strain GHG001, a high producer of endo-1,4-xylanase isolated from an insect pest of sugarcane.</title>
        <authorList>
            <person name="Oliveira J.V.D.C."/>
            <person name="dos Santos R.A.C."/>
            <person name="Borges T.A."/>
            <person name="Riano-Pachon D.M."/>
            <person name="Goldman G.H."/>
        </authorList>
    </citation>
    <scope>NUCLEOTIDE SEQUENCE [LARGE SCALE GENOMIC DNA]</scope>
    <source>
        <strain evidence="4">GHG001</strain>
    </source>
</reference>
<dbReference type="EMBL" id="KI545856">
    <property type="protein sequence ID" value="EST08913.1"/>
    <property type="molecule type" value="Genomic_DNA"/>
</dbReference>
<evidence type="ECO:0000256" key="1">
    <source>
        <dbReference type="SAM" id="MobiDB-lite"/>
    </source>
</evidence>
<dbReference type="AlphaFoldDB" id="V5EYN6"/>
<gene>
    <name evidence="3" type="ORF">PSEUBRA_SCAF14g01655</name>
</gene>
<feature type="region of interest" description="Disordered" evidence="1">
    <location>
        <begin position="184"/>
        <end position="409"/>
    </location>
</feature>
<dbReference type="InterPro" id="IPR001357">
    <property type="entry name" value="BRCT_dom"/>
</dbReference>
<sequence length="669" mass="73840">MMRKLTIDIRSHGGAVATAFAKSDLIVVDPAHVTSKKHLRDASQMGEPIPVVGMDYIRDSVSQGLQLNIDDPKYRFTGKDLHVAAGTARSKNGRNAFTESDRQAIIDYFIDKPQETWSLNTAARQLAAQIPTHSHASFQSYLQANFETGWNLKEKILAARRAAIEAEPSELQARIFRSQYTASPSLAEQSAPSDGWPRVSPPADAENEEADVSVPEAPASRSAVEASSQAEDDEEELQVRHPEPGSALDNVERSPTKVKQTVEYPSSEQSSLGTSPPPSLPPGQRLPGTQAYRSTPPVDEESDPEHFSPRILSELQREEASRQQPSQNGKQKGRRRRHSSESSDDSDLDQPEADNDEDLLATGSAPNQAAQQKEVAAENFDEAEWNGSRRHDLKAARQKVLEEMGQNETPIEYRRIRFTANEKEALPQKLFEHVLAQDPQLPSSTRVVTYDGSHISDDISIPADGIVVMIPLAPSQRASRTPKTPVQAADAEEDEEAVVGEEDAAVREAENDVQEAVQDQVQEEQEGMEDDEDEWPEVPPPPPIEDEEDDAMQVEAETDAIPTSPALGDQVARRVPRPGIDAARQQYRAEVDRFRNDFGLDKAQLRNLLMRFNASVKDARSYIGDWLGEMEEAYGVDAAVASEYVKTSQGDFQQAETFLRLAAVLLGAE</sequence>
<evidence type="ECO:0000259" key="2">
    <source>
        <dbReference type="PROSITE" id="PS50172"/>
    </source>
</evidence>
<protein>
    <recommendedName>
        <fullName evidence="2">BRCT domain-containing protein</fullName>
    </recommendedName>
</protein>
<feature type="compositionally biased region" description="Acidic residues" evidence="1">
    <location>
        <begin position="490"/>
        <end position="503"/>
    </location>
</feature>